<name>A0A2T7BL37_9BACT</name>
<dbReference type="EMBL" id="QCYK01000001">
    <property type="protein sequence ID" value="PUZ28394.1"/>
    <property type="molecule type" value="Genomic_DNA"/>
</dbReference>
<evidence type="ECO:0000256" key="2">
    <source>
        <dbReference type="ARBA" id="ARBA00022692"/>
    </source>
</evidence>
<accession>A0A2T7BL37</accession>
<feature type="transmembrane region" description="Helical" evidence="5">
    <location>
        <begin position="37"/>
        <end position="55"/>
    </location>
</feature>
<dbReference type="PANTHER" id="PTHR43847">
    <property type="entry name" value="BLL3993 PROTEIN"/>
    <property type="match status" value="1"/>
</dbReference>
<keyword evidence="3 5" id="KW-1133">Transmembrane helix</keyword>
<comment type="caution">
    <text evidence="6">The sequence shown here is derived from an EMBL/GenBank/DDBJ whole genome shotgun (WGS) entry which is preliminary data.</text>
</comment>
<comment type="subcellular location">
    <subcellularLocation>
        <location evidence="1">Membrane</location>
        <topology evidence="1">Multi-pass membrane protein</topology>
    </subcellularLocation>
</comment>
<dbReference type="PANTHER" id="PTHR43847:SF1">
    <property type="entry name" value="BLL3993 PROTEIN"/>
    <property type="match status" value="1"/>
</dbReference>
<evidence type="ECO:0000256" key="5">
    <source>
        <dbReference type="SAM" id="Phobius"/>
    </source>
</evidence>
<feature type="transmembrane region" description="Helical" evidence="5">
    <location>
        <begin position="67"/>
        <end position="86"/>
    </location>
</feature>
<dbReference type="Gene3D" id="1.20.120.1630">
    <property type="match status" value="1"/>
</dbReference>
<sequence length="184" mass="20237">MHAIAVVSLIFCLSEVSLALLKRSKEKSTHVDKGSLRLFWIFIPVALIGAGYLRPYAGFASLPPDPCYYGGLALAIAGLVLRWTAIYQLGNLFTVDVSIATDHSLKTNGLYSVVRHPSYTGLLMIMAGLALCMANWICLLIVVVPFCILLSYRIQVEEAALKSAFGAGYSAYQQRTKRLIPFIY</sequence>
<organism evidence="6 7">
    <name type="scientific">Chitinophaga parva</name>
    <dbReference type="NCBI Taxonomy" id="2169414"/>
    <lineage>
        <taxon>Bacteria</taxon>
        <taxon>Pseudomonadati</taxon>
        <taxon>Bacteroidota</taxon>
        <taxon>Chitinophagia</taxon>
        <taxon>Chitinophagales</taxon>
        <taxon>Chitinophagaceae</taxon>
        <taxon>Chitinophaga</taxon>
    </lineage>
</organism>
<dbReference type="Pfam" id="PF04140">
    <property type="entry name" value="ICMT"/>
    <property type="match status" value="1"/>
</dbReference>
<evidence type="ECO:0000256" key="3">
    <source>
        <dbReference type="ARBA" id="ARBA00022989"/>
    </source>
</evidence>
<dbReference type="InterPro" id="IPR007269">
    <property type="entry name" value="ICMT_MeTrfase"/>
</dbReference>
<keyword evidence="2 5" id="KW-0812">Transmembrane</keyword>
<dbReference type="AlphaFoldDB" id="A0A2T7BL37"/>
<evidence type="ECO:0000313" key="6">
    <source>
        <dbReference type="EMBL" id="PUZ28394.1"/>
    </source>
</evidence>
<dbReference type="OrthoDB" id="9809773at2"/>
<dbReference type="Proteomes" id="UP000244450">
    <property type="component" value="Unassembled WGS sequence"/>
</dbReference>
<dbReference type="RefSeq" id="WP_108685033.1">
    <property type="nucleotide sequence ID" value="NZ_QCYK01000001.1"/>
</dbReference>
<dbReference type="GO" id="GO:0004671">
    <property type="term" value="F:protein C-terminal S-isoprenylcysteine carboxyl O-methyltransferase activity"/>
    <property type="evidence" value="ECO:0007669"/>
    <property type="project" value="InterPro"/>
</dbReference>
<protein>
    <recommendedName>
        <fullName evidence="8">Isoprenylcysteine carboxylmethyltransferase family protein</fullName>
    </recommendedName>
</protein>
<evidence type="ECO:0000256" key="4">
    <source>
        <dbReference type="ARBA" id="ARBA00023136"/>
    </source>
</evidence>
<gene>
    <name evidence="6" type="ORF">DCC81_02610</name>
</gene>
<dbReference type="GO" id="GO:0016020">
    <property type="term" value="C:membrane"/>
    <property type="evidence" value="ECO:0007669"/>
    <property type="project" value="UniProtKB-SubCell"/>
</dbReference>
<proteinExistence type="predicted"/>
<evidence type="ECO:0000313" key="7">
    <source>
        <dbReference type="Proteomes" id="UP000244450"/>
    </source>
</evidence>
<evidence type="ECO:0008006" key="8">
    <source>
        <dbReference type="Google" id="ProtNLM"/>
    </source>
</evidence>
<reference evidence="6 7" key="1">
    <citation type="submission" date="2018-04" db="EMBL/GenBank/DDBJ databases">
        <title>Chitinophaga fuyangensis sp. nov., isolated from soil in a chemical factory.</title>
        <authorList>
            <person name="Chen K."/>
        </authorList>
    </citation>
    <scope>NUCLEOTIDE SEQUENCE [LARGE SCALE GENOMIC DNA]</scope>
    <source>
        <strain evidence="6 7">LY-1</strain>
    </source>
</reference>
<feature type="transmembrane region" description="Helical" evidence="5">
    <location>
        <begin position="119"/>
        <end position="152"/>
    </location>
</feature>
<dbReference type="InterPro" id="IPR052527">
    <property type="entry name" value="Metal_cation-efflux_comp"/>
</dbReference>
<keyword evidence="4 5" id="KW-0472">Membrane</keyword>
<evidence type="ECO:0000256" key="1">
    <source>
        <dbReference type="ARBA" id="ARBA00004141"/>
    </source>
</evidence>
<keyword evidence="7" id="KW-1185">Reference proteome</keyword>